<dbReference type="VEuPathDB" id="FungiDB:AMAG_13771"/>
<organism evidence="1 2">
    <name type="scientific">Allomyces macrogynus (strain ATCC 38327)</name>
    <name type="common">Allomyces javanicus var. macrogynus</name>
    <dbReference type="NCBI Taxonomy" id="578462"/>
    <lineage>
        <taxon>Eukaryota</taxon>
        <taxon>Fungi</taxon>
        <taxon>Fungi incertae sedis</taxon>
        <taxon>Blastocladiomycota</taxon>
        <taxon>Blastocladiomycetes</taxon>
        <taxon>Blastocladiales</taxon>
        <taxon>Blastocladiaceae</taxon>
        <taxon>Allomyces</taxon>
    </lineage>
</organism>
<dbReference type="Proteomes" id="UP000054350">
    <property type="component" value="Unassembled WGS sequence"/>
</dbReference>
<evidence type="ECO:0000313" key="1">
    <source>
        <dbReference type="EMBL" id="KNE69406.1"/>
    </source>
</evidence>
<name>A0A0L0T3V7_ALLM3</name>
<accession>A0A0L0T3V7</accession>
<evidence type="ECO:0000313" key="2">
    <source>
        <dbReference type="Proteomes" id="UP000054350"/>
    </source>
</evidence>
<gene>
    <name evidence="1" type="ORF">AMAG_13771</name>
</gene>
<reference evidence="2" key="2">
    <citation type="submission" date="2009-11" db="EMBL/GenBank/DDBJ databases">
        <title>The Genome Sequence of Allomyces macrogynus strain ATCC 38327.</title>
        <authorList>
            <consortium name="The Broad Institute Genome Sequencing Platform"/>
            <person name="Russ C."/>
            <person name="Cuomo C."/>
            <person name="Shea T."/>
            <person name="Young S.K."/>
            <person name="Zeng Q."/>
            <person name="Koehrsen M."/>
            <person name="Haas B."/>
            <person name="Borodovsky M."/>
            <person name="Guigo R."/>
            <person name="Alvarado L."/>
            <person name="Berlin A."/>
            <person name="Borenstein D."/>
            <person name="Chen Z."/>
            <person name="Engels R."/>
            <person name="Freedman E."/>
            <person name="Gellesch M."/>
            <person name="Goldberg J."/>
            <person name="Griggs A."/>
            <person name="Gujja S."/>
            <person name="Heiman D."/>
            <person name="Hepburn T."/>
            <person name="Howarth C."/>
            <person name="Jen D."/>
            <person name="Larson L."/>
            <person name="Lewis B."/>
            <person name="Mehta T."/>
            <person name="Park D."/>
            <person name="Pearson M."/>
            <person name="Roberts A."/>
            <person name="Saif S."/>
            <person name="Shenoy N."/>
            <person name="Sisk P."/>
            <person name="Stolte C."/>
            <person name="Sykes S."/>
            <person name="Walk T."/>
            <person name="White J."/>
            <person name="Yandava C."/>
            <person name="Burger G."/>
            <person name="Gray M.W."/>
            <person name="Holland P.W.H."/>
            <person name="King N."/>
            <person name="Lang F.B.F."/>
            <person name="Roger A.J."/>
            <person name="Ruiz-Trillo I."/>
            <person name="Lander E."/>
            <person name="Nusbaum C."/>
        </authorList>
    </citation>
    <scope>NUCLEOTIDE SEQUENCE [LARGE SCALE GENOMIC DNA]</scope>
    <source>
        <strain evidence="2">ATCC 38327</strain>
    </source>
</reference>
<protein>
    <submittedName>
        <fullName evidence="1">Uncharacterized protein</fullName>
    </submittedName>
</protein>
<keyword evidence="2" id="KW-1185">Reference proteome</keyword>
<proteinExistence type="predicted"/>
<dbReference type="EMBL" id="GG745360">
    <property type="protein sequence ID" value="KNE69406.1"/>
    <property type="molecule type" value="Genomic_DNA"/>
</dbReference>
<reference evidence="1 2" key="1">
    <citation type="submission" date="2009-11" db="EMBL/GenBank/DDBJ databases">
        <title>Annotation of Allomyces macrogynus ATCC 38327.</title>
        <authorList>
            <consortium name="The Broad Institute Genome Sequencing Platform"/>
            <person name="Russ C."/>
            <person name="Cuomo C."/>
            <person name="Burger G."/>
            <person name="Gray M.W."/>
            <person name="Holland P.W.H."/>
            <person name="King N."/>
            <person name="Lang F.B.F."/>
            <person name="Roger A.J."/>
            <person name="Ruiz-Trillo I."/>
            <person name="Young S.K."/>
            <person name="Zeng Q."/>
            <person name="Gargeya S."/>
            <person name="Fitzgerald M."/>
            <person name="Haas B."/>
            <person name="Abouelleil A."/>
            <person name="Alvarado L."/>
            <person name="Arachchi H.M."/>
            <person name="Berlin A."/>
            <person name="Chapman S.B."/>
            <person name="Gearin G."/>
            <person name="Goldberg J."/>
            <person name="Griggs A."/>
            <person name="Gujja S."/>
            <person name="Hansen M."/>
            <person name="Heiman D."/>
            <person name="Howarth C."/>
            <person name="Larimer J."/>
            <person name="Lui A."/>
            <person name="MacDonald P.J.P."/>
            <person name="McCowen C."/>
            <person name="Montmayeur A."/>
            <person name="Murphy C."/>
            <person name="Neiman D."/>
            <person name="Pearson M."/>
            <person name="Priest M."/>
            <person name="Roberts A."/>
            <person name="Saif S."/>
            <person name="Shea T."/>
            <person name="Sisk P."/>
            <person name="Stolte C."/>
            <person name="Sykes S."/>
            <person name="Wortman J."/>
            <person name="Nusbaum C."/>
            <person name="Birren B."/>
        </authorList>
    </citation>
    <scope>NUCLEOTIDE SEQUENCE [LARGE SCALE GENOMIC DNA]</scope>
    <source>
        <strain evidence="1 2">ATCC 38327</strain>
    </source>
</reference>
<dbReference type="AlphaFoldDB" id="A0A0L0T3V7"/>
<dbReference type="OrthoDB" id="276323at2759"/>
<sequence>MTILTAKMVASINPSSAEERWTLDALMDQVEDPATLTAARLLVNETALIMTTIIGQSLPPQFDARALLAALITATFPSMVVLESSEPGHGAAPHQEEAAHLVSSARSLIAALASLLSCRDQPSRPILVPFASASTTYASALTEWKSARTQHLVADLVAHAREANLLWMTARPRLAALGGQPAREYLDGLRTRAQLIHNRLVRVLGTKGAAEAVLAQARREDGIEF</sequence>